<dbReference type="EnsemblPlants" id="Pp3c21_2600V3.5">
    <property type="protein sequence ID" value="Pp3c21_2600V3.5"/>
    <property type="gene ID" value="Pp3c21_2600"/>
</dbReference>
<keyword evidence="4" id="KW-0934">Plastid</keyword>
<evidence type="ECO:0000256" key="4">
    <source>
        <dbReference type="ARBA" id="ARBA00022640"/>
    </source>
</evidence>
<evidence type="ECO:0000256" key="1">
    <source>
        <dbReference type="ARBA" id="ARBA00004229"/>
    </source>
</evidence>
<dbReference type="FunCoup" id="A0A2K1IQH0">
    <property type="interactions" value="2199"/>
</dbReference>
<dbReference type="InterPro" id="IPR015867">
    <property type="entry name" value="N-reg_PII/ATP_PRibTrfase_C"/>
</dbReference>
<protein>
    <submittedName>
        <fullName evidence="6 7">Uncharacterized protein</fullName>
    </submittedName>
</protein>
<comment type="subcellular location">
    <subcellularLocation>
        <location evidence="1">Plastid</location>
        <location evidence="1">Chloroplast</location>
    </subcellularLocation>
</comment>
<evidence type="ECO:0000256" key="5">
    <source>
        <dbReference type="ARBA" id="ARBA00022946"/>
    </source>
</evidence>
<dbReference type="EMBL" id="ABEU02000021">
    <property type="protein sequence ID" value="PNR31525.1"/>
    <property type="molecule type" value="Genomic_DNA"/>
</dbReference>
<dbReference type="EnsemblPlants" id="Pp3c21_2600V3.1">
    <property type="protein sequence ID" value="Pp3c21_2600V3.1"/>
    <property type="gene ID" value="Pp3c21_2600"/>
</dbReference>
<sequence>MVAMPALFSSSFRVPVLRVASLVCTNTRCVASAAFHLLRHSANTTTSELVRMPQNLASISRSSKLEIRGFSSKTNIFRDHIRCSPGWFNLSQVHSRLLTAAASRVYSMATPDAAPSIVVYVTVPNKETGTKLAHSIIENKLAACVNQIPGVESTYWWEGKVETDTEILLMIKTRQALLGELTDHVNNNHPYDTPEVIALPITGGSEKYLKWIGDNTKRAELA</sequence>
<dbReference type="Pfam" id="PF03091">
    <property type="entry name" value="CutA1"/>
    <property type="match status" value="1"/>
</dbReference>
<gene>
    <name evidence="6" type="ORF">PHYPA_025646</name>
</gene>
<dbReference type="GO" id="GO:0010038">
    <property type="term" value="P:response to metal ion"/>
    <property type="evidence" value="ECO:0007669"/>
    <property type="project" value="InterPro"/>
</dbReference>
<dbReference type="InParanoid" id="A0A2K1IQH0"/>
<reference evidence="7" key="3">
    <citation type="submission" date="2020-12" db="UniProtKB">
        <authorList>
            <consortium name="EnsemblPlants"/>
        </authorList>
    </citation>
    <scope>IDENTIFICATION</scope>
</reference>
<reference evidence="6 8" key="2">
    <citation type="journal article" date="2018" name="Plant J.">
        <title>The Physcomitrella patens chromosome-scale assembly reveals moss genome structure and evolution.</title>
        <authorList>
            <person name="Lang D."/>
            <person name="Ullrich K.K."/>
            <person name="Murat F."/>
            <person name="Fuchs J."/>
            <person name="Jenkins J."/>
            <person name="Haas F.B."/>
            <person name="Piednoel M."/>
            <person name="Gundlach H."/>
            <person name="Van Bel M."/>
            <person name="Meyberg R."/>
            <person name="Vives C."/>
            <person name="Morata J."/>
            <person name="Symeonidi A."/>
            <person name="Hiss M."/>
            <person name="Muchero W."/>
            <person name="Kamisugi Y."/>
            <person name="Saleh O."/>
            <person name="Blanc G."/>
            <person name="Decker E.L."/>
            <person name="van Gessel N."/>
            <person name="Grimwood J."/>
            <person name="Hayes R.D."/>
            <person name="Graham S.W."/>
            <person name="Gunter L.E."/>
            <person name="McDaniel S.F."/>
            <person name="Hoernstein S.N.W."/>
            <person name="Larsson A."/>
            <person name="Li F.W."/>
            <person name="Perroud P.F."/>
            <person name="Phillips J."/>
            <person name="Ranjan P."/>
            <person name="Rokshar D.S."/>
            <person name="Rothfels C.J."/>
            <person name="Schneider L."/>
            <person name="Shu S."/>
            <person name="Stevenson D.W."/>
            <person name="Thummler F."/>
            <person name="Tillich M."/>
            <person name="Villarreal Aguilar J.C."/>
            <person name="Widiez T."/>
            <person name="Wong G.K."/>
            <person name="Wymore A."/>
            <person name="Zhang Y."/>
            <person name="Zimmer A.D."/>
            <person name="Quatrano R.S."/>
            <person name="Mayer K.F.X."/>
            <person name="Goodstein D."/>
            <person name="Casacuberta J.M."/>
            <person name="Vandepoele K."/>
            <person name="Reski R."/>
            <person name="Cuming A.C."/>
            <person name="Tuskan G.A."/>
            <person name="Maumus F."/>
            <person name="Salse J."/>
            <person name="Schmutz J."/>
            <person name="Rensing S.A."/>
        </authorList>
    </citation>
    <scope>NUCLEOTIDE SEQUENCE [LARGE SCALE GENOMIC DNA]</scope>
    <source>
        <strain evidence="7 8">cv. Gransden 2004</strain>
    </source>
</reference>
<evidence type="ECO:0000313" key="6">
    <source>
        <dbReference type="EMBL" id="PNR31525.1"/>
    </source>
</evidence>
<accession>A0A2K1IQH0</accession>
<evidence type="ECO:0000313" key="7">
    <source>
        <dbReference type="EnsemblPlants" id="Pp3c21_2600V3.1"/>
    </source>
</evidence>
<keyword evidence="8" id="KW-1185">Reference proteome</keyword>
<dbReference type="Proteomes" id="UP000006727">
    <property type="component" value="Chromosome 21"/>
</dbReference>
<dbReference type="AlphaFoldDB" id="A0A2K1IQH0"/>
<dbReference type="Gramene" id="Pp3c21_2600V3.5">
    <property type="protein sequence ID" value="Pp3c21_2600V3.5"/>
    <property type="gene ID" value="Pp3c21_2600"/>
</dbReference>
<dbReference type="GO" id="GO:0009507">
    <property type="term" value="C:chloroplast"/>
    <property type="evidence" value="ECO:0007669"/>
    <property type="project" value="UniProtKB-SubCell"/>
</dbReference>
<organism evidence="6">
    <name type="scientific">Physcomitrium patens</name>
    <name type="common">Spreading-leaved earth moss</name>
    <name type="synonym">Physcomitrella patens</name>
    <dbReference type="NCBI Taxonomy" id="3218"/>
    <lineage>
        <taxon>Eukaryota</taxon>
        <taxon>Viridiplantae</taxon>
        <taxon>Streptophyta</taxon>
        <taxon>Embryophyta</taxon>
        <taxon>Bryophyta</taxon>
        <taxon>Bryophytina</taxon>
        <taxon>Bryopsida</taxon>
        <taxon>Funariidae</taxon>
        <taxon>Funariales</taxon>
        <taxon>Funariaceae</taxon>
        <taxon>Physcomitrium</taxon>
    </lineage>
</organism>
<dbReference type="InterPro" id="IPR004323">
    <property type="entry name" value="Ion_tolerance_CutA"/>
</dbReference>
<dbReference type="PANTHER" id="PTHR23419:SF8">
    <property type="entry name" value="FI09726P"/>
    <property type="match status" value="1"/>
</dbReference>
<evidence type="ECO:0000256" key="3">
    <source>
        <dbReference type="ARBA" id="ARBA00022528"/>
    </source>
</evidence>
<dbReference type="PANTHER" id="PTHR23419">
    <property type="entry name" value="DIVALENT CATION TOLERANCE CUTA-RELATED"/>
    <property type="match status" value="1"/>
</dbReference>
<dbReference type="Gramene" id="Pp3c21_2600V3.1">
    <property type="protein sequence ID" value="Pp3c21_2600V3.1"/>
    <property type="gene ID" value="Pp3c21_2600"/>
</dbReference>
<name>A0A2K1IQH0_PHYPA</name>
<evidence type="ECO:0000256" key="2">
    <source>
        <dbReference type="ARBA" id="ARBA00010169"/>
    </source>
</evidence>
<dbReference type="SUPFAM" id="SSF54913">
    <property type="entry name" value="GlnB-like"/>
    <property type="match status" value="1"/>
</dbReference>
<evidence type="ECO:0000313" key="8">
    <source>
        <dbReference type="Proteomes" id="UP000006727"/>
    </source>
</evidence>
<dbReference type="FunFam" id="3.30.70.120:FF:000008">
    <property type="entry name" value="Protein CutA 1, chloroplastic"/>
    <property type="match status" value="1"/>
</dbReference>
<proteinExistence type="inferred from homology"/>
<dbReference type="GO" id="GO:0005507">
    <property type="term" value="F:copper ion binding"/>
    <property type="evidence" value="ECO:0000318"/>
    <property type="project" value="GO_Central"/>
</dbReference>
<keyword evidence="3" id="KW-0150">Chloroplast</keyword>
<dbReference type="Gene3D" id="3.30.70.120">
    <property type="match status" value="1"/>
</dbReference>
<dbReference type="STRING" id="3218.A0A2K1IQH0"/>
<reference evidence="6 8" key="1">
    <citation type="journal article" date="2008" name="Science">
        <title>The Physcomitrella genome reveals evolutionary insights into the conquest of land by plants.</title>
        <authorList>
            <person name="Rensing S."/>
            <person name="Lang D."/>
            <person name="Zimmer A."/>
            <person name="Terry A."/>
            <person name="Salamov A."/>
            <person name="Shapiro H."/>
            <person name="Nishiyama T."/>
            <person name="Perroud P.-F."/>
            <person name="Lindquist E."/>
            <person name="Kamisugi Y."/>
            <person name="Tanahashi T."/>
            <person name="Sakakibara K."/>
            <person name="Fujita T."/>
            <person name="Oishi K."/>
            <person name="Shin-I T."/>
            <person name="Kuroki Y."/>
            <person name="Toyoda A."/>
            <person name="Suzuki Y."/>
            <person name="Hashimoto A."/>
            <person name="Yamaguchi K."/>
            <person name="Sugano A."/>
            <person name="Kohara Y."/>
            <person name="Fujiyama A."/>
            <person name="Anterola A."/>
            <person name="Aoki S."/>
            <person name="Ashton N."/>
            <person name="Barbazuk W.B."/>
            <person name="Barker E."/>
            <person name="Bennetzen J."/>
            <person name="Bezanilla M."/>
            <person name="Blankenship R."/>
            <person name="Cho S.H."/>
            <person name="Dutcher S."/>
            <person name="Estelle M."/>
            <person name="Fawcett J.A."/>
            <person name="Gundlach H."/>
            <person name="Hanada K."/>
            <person name="Heyl A."/>
            <person name="Hicks K.A."/>
            <person name="Hugh J."/>
            <person name="Lohr M."/>
            <person name="Mayer K."/>
            <person name="Melkozernov A."/>
            <person name="Murata T."/>
            <person name="Nelson D."/>
            <person name="Pils B."/>
            <person name="Prigge M."/>
            <person name="Reiss B."/>
            <person name="Renner T."/>
            <person name="Rombauts S."/>
            <person name="Rushton P."/>
            <person name="Sanderfoot A."/>
            <person name="Schween G."/>
            <person name="Shiu S.-H."/>
            <person name="Stueber K."/>
            <person name="Theodoulou F.L."/>
            <person name="Tu H."/>
            <person name="Van de Peer Y."/>
            <person name="Verrier P.J."/>
            <person name="Waters E."/>
            <person name="Wood A."/>
            <person name="Yang L."/>
            <person name="Cove D."/>
            <person name="Cuming A."/>
            <person name="Hasebe M."/>
            <person name="Lucas S."/>
            <person name="Mishler D.B."/>
            <person name="Reski R."/>
            <person name="Grigoriev I."/>
            <person name="Quatrano R.S."/>
            <person name="Boore J.L."/>
        </authorList>
    </citation>
    <scope>NUCLEOTIDE SEQUENCE [LARGE SCALE GENOMIC DNA]</scope>
    <source>
        <strain evidence="7 8">cv. Gransden 2004</strain>
    </source>
</reference>
<comment type="similarity">
    <text evidence="2">Belongs to the CutA family.</text>
</comment>
<dbReference type="InterPro" id="IPR011322">
    <property type="entry name" value="N-reg_PII-like_a/b"/>
</dbReference>
<keyword evidence="5" id="KW-0809">Transit peptide</keyword>